<evidence type="ECO:0000313" key="2">
    <source>
        <dbReference type="Proteomes" id="UP000287166"/>
    </source>
</evidence>
<dbReference type="OrthoDB" id="5983317at2759"/>
<keyword evidence="2" id="KW-1185">Reference proteome</keyword>
<dbReference type="EMBL" id="BFAD01000017">
    <property type="protein sequence ID" value="GBE89926.1"/>
    <property type="molecule type" value="Genomic_DNA"/>
</dbReference>
<dbReference type="GeneID" id="38786843"/>
<evidence type="ECO:0000313" key="1">
    <source>
        <dbReference type="EMBL" id="GBE89926.1"/>
    </source>
</evidence>
<protein>
    <submittedName>
        <fullName evidence="1">Uncharacterized protein</fullName>
    </submittedName>
</protein>
<sequence>MSHSIEARLRFIEHLHIPADRHGRKGLPEGSGAVNAGSTQSFVGNLSQLNKEDVLNSTLLAQLAANTASPDDKTKWYKKYKEVLENLGWVVSDITFKELDNANSYGSVDQAILSILKGYLEGNALEVFKATIDAMKNPVNKGANNLFQTNAWKGQSADFLVGVAIESNNDIQFRIGTYTYEAQGSRGNVLFFKFGSERVKFMYSTQNMVLNELIYSKVRAAVINKLGGHIEDYIDDLDIGL</sequence>
<proteinExistence type="predicted"/>
<name>A0A401H653_9APHY</name>
<gene>
    <name evidence="1" type="ORF">SCP_1702520</name>
</gene>
<dbReference type="RefSeq" id="XP_027620839.1">
    <property type="nucleotide sequence ID" value="XM_027765038.1"/>
</dbReference>
<dbReference type="InParanoid" id="A0A401H653"/>
<reference evidence="1 2" key="1">
    <citation type="journal article" date="2018" name="Sci. Rep.">
        <title>Genome sequence of the cauliflower mushroom Sparassis crispa (Hanabiratake) and its association with beneficial usage.</title>
        <authorList>
            <person name="Kiyama R."/>
            <person name="Furutani Y."/>
            <person name="Kawaguchi K."/>
            <person name="Nakanishi T."/>
        </authorList>
    </citation>
    <scope>NUCLEOTIDE SEQUENCE [LARGE SCALE GENOMIC DNA]</scope>
</reference>
<dbReference type="Proteomes" id="UP000287166">
    <property type="component" value="Unassembled WGS sequence"/>
</dbReference>
<accession>A0A401H653</accession>
<organism evidence="1 2">
    <name type="scientific">Sparassis crispa</name>
    <dbReference type="NCBI Taxonomy" id="139825"/>
    <lineage>
        <taxon>Eukaryota</taxon>
        <taxon>Fungi</taxon>
        <taxon>Dikarya</taxon>
        <taxon>Basidiomycota</taxon>
        <taxon>Agaricomycotina</taxon>
        <taxon>Agaricomycetes</taxon>
        <taxon>Polyporales</taxon>
        <taxon>Sparassidaceae</taxon>
        <taxon>Sparassis</taxon>
    </lineage>
</organism>
<comment type="caution">
    <text evidence="1">The sequence shown here is derived from an EMBL/GenBank/DDBJ whole genome shotgun (WGS) entry which is preliminary data.</text>
</comment>
<dbReference type="AlphaFoldDB" id="A0A401H653"/>